<feature type="compositionally biased region" description="Basic and acidic residues" evidence="3">
    <location>
        <begin position="232"/>
        <end position="242"/>
    </location>
</feature>
<dbReference type="InterPro" id="IPR011992">
    <property type="entry name" value="EF-hand-dom_pair"/>
</dbReference>
<evidence type="ECO:0000256" key="3">
    <source>
        <dbReference type="SAM" id="MobiDB-lite"/>
    </source>
</evidence>
<keyword evidence="6" id="KW-1185">Reference proteome</keyword>
<dbReference type="Gene3D" id="1.10.238.10">
    <property type="entry name" value="EF-hand"/>
    <property type="match status" value="1"/>
</dbReference>
<feature type="coiled-coil region" evidence="2">
    <location>
        <begin position="28"/>
        <end position="55"/>
    </location>
</feature>
<comment type="caution">
    <text evidence="5">The sequence shown here is derived from an EMBL/GenBank/DDBJ whole genome shotgun (WGS) entry which is preliminary data.</text>
</comment>
<keyword evidence="1" id="KW-0106">Calcium</keyword>
<feature type="coiled-coil region" evidence="2">
    <location>
        <begin position="95"/>
        <end position="122"/>
    </location>
</feature>
<sequence>MAQIFKNLVEGDSKGVKKDDFQRLRVQVGIARELAMDAERKKARLEKEAKMEEMKKEVQGSIDAAAEAAKATGELVDKVQAASKEVFGKAMKLDVEELGKEAEELDKLLEEAKTSIEKSKEIVTGLLEDVDEDIKAWMTQKAGEVKGRINIRTQRLGKLAGSPGKLRDIAKRKEIAEMEALEAKALSFLRYHQKETKLSRDELFKAVDANKDGKISEADFVKFFVTCKRPPKPQDPKAKADADADGEEELDTAPDDAGLQKVFKNLVDGDKDFLTKERFASVVRHLMKVATVSVLSKELKADSEAVRKLEAREVVEVLEGPIEDEASKTKRVKVTAMRDGAVGYVTLTGNGGTVFLRDGGRLFKEPAELHGAYQIPHRPTAAAVSPVDPRGCWVDELCRRLADAPARLVVLAGEAPDSEIQALRDAARQVGAHVASVSPLLGSGLPLEGGHATLTAEVTPEAVDARVASAVELWWLSSSDTVFSLGLLGGSPVGVLDAVEAPLSVGASVALPGRAVEAAAGVWHLWASIQDELDATMPLLVSDRCSWLLGASVGLAAQLRAEPALCRGFREEDGFCRTGYFAAEVVVSVLRPEPAMSKVDIGKEAVTAVVKDGA</sequence>
<reference evidence="5" key="1">
    <citation type="submission" date="2023-10" db="EMBL/GenBank/DDBJ databases">
        <authorList>
            <person name="Chen Y."/>
            <person name="Shah S."/>
            <person name="Dougan E. K."/>
            <person name="Thang M."/>
            <person name="Chan C."/>
        </authorList>
    </citation>
    <scope>NUCLEOTIDE SEQUENCE [LARGE SCALE GENOMIC DNA]</scope>
</reference>
<protein>
    <recommendedName>
        <fullName evidence="4">EF-hand domain-containing protein</fullName>
    </recommendedName>
</protein>
<evidence type="ECO:0000313" key="6">
    <source>
        <dbReference type="Proteomes" id="UP001189429"/>
    </source>
</evidence>
<dbReference type="EMBL" id="CAUYUJ010020050">
    <property type="protein sequence ID" value="CAK0895496.1"/>
    <property type="molecule type" value="Genomic_DNA"/>
</dbReference>
<name>A0ABN9X9H7_9DINO</name>
<evidence type="ECO:0000256" key="1">
    <source>
        <dbReference type="ARBA" id="ARBA00022837"/>
    </source>
</evidence>
<evidence type="ECO:0000259" key="4">
    <source>
        <dbReference type="PROSITE" id="PS50222"/>
    </source>
</evidence>
<dbReference type="InterPro" id="IPR018247">
    <property type="entry name" value="EF_Hand_1_Ca_BS"/>
</dbReference>
<organism evidence="5 6">
    <name type="scientific">Prorocentrum cordatum</name>
    <dbReference type="NCBI Taxonomy" id="2364126"/>
    <lineage>
        <taxon>Eukaryota</taxon>
        <taxon>Sar</taxon>
        <taxon>Alveolata</taxon>
        <taxon>Dinophyceae</taxon>
        <taxon>Prorocentrales</taxon>
        <taxon>Prorocentraceae</taxon>
        <taxon>Prorocentrum</taxon>
    </lineage>
</organism>
<dbReference type="PROSITE" id="PS50222">
    <property type="entry name" value="EF_HAND_2"/>
    <property type="match status" value="1"/>
</dbReference>
<dbReference type="InterPro" id="IPR002048">
    <property type="entry name" value="EF_hand_dom"/>
</dbReference>
<feature type="domain" description="EF-hand" evidence="4">
    <location>
        <begin position="195"/>
        <end position="230"/>
    </location>
</feature>
<dbReference type="Proteomes" id="UP001189429">
    <property type="component" value="Unassembled WGS sequence"/>
</dbReference>
<keyword evidence="2" id="KW-0175">Coiled coil</keyword>
<feature type="region of interest" description="Disordered" evidence="3">
    <location>
        <begin position="231"/>
        <end position="254"/>
    </location>
</feature>
<dbReference type="SUPFAM" id="SSF47473">
    <property type="entry name" value="EF-hand"/>
    <property type="match status" value="1"/>
</dbReference>
<feature type="compositionally biased region" description="Acidic residues" evidence="3">
    <location>
        <begin position="243"/>
        <end position="254"/>
    </location>
</feature>
<proteinExistence type="predicted"/>
<evidence type="ECO:0000256" key="2">
    <source>
        <dbReference type="SAM" id="Coils"/>
    </source>
</evidence>
<dbReference type="PROSITE" id="PS00018">
    <property type="entry name" value="EF_HAND_1"/>
    <property type="match status" value="1"/>
</dbReference>
<accession>A0ABN9X9H7</accession>
<evidence type="ECO:0000313" key="5">
    <source>
        <dbReference type="EMBL" id="CAK0895496.1"/>
    </source>
</evidence>
<gene>
    <name evidence="5" type="ORF">PCOR1329_LOCUS74231</name>
</gene>